<dbReference type="InterPro" id="IPR058765">
    <property type="entry name" value="NPHP4_C2-like"/>
</dbReference>
<name>A0A6G0XXV1_9STRA</name>
<feature type="domain" description="EF-hand" evidence="5">
    <location>
        <begin position="2603"/>
        <end position="2638"/>
    </location>
</feature>
<dbReference type="PANTHER" id="PTHR31043">
    <property type="entry name" value="NEPHROCYSTIN-4"/>
    <property type="match status" value="1"/>
</dbReference>
<feature type="region of interest" description="Disordered" evidence="4">
    <location>
        <begin position="444"/>
        <end position="468"/>
    </location>
</feature>
<dbReference type="Pfam" id="PF26186">
    <property type="entry name" value="NPHP4_C2_3rd"/>
    <property type="match status" value="1"/>
</dbReference>
<dbReference type="CDD" id="cd00051">
    <property type="entry name" value="EFh"/>
    <property type="match status" value="6"/>
</dbReference>
<feature type="domain" description="EF-hand" evidence="5">
    <location>
        <begin position="1855"/>
        <end position="1890"/>
    </location>
</feature>
<keyword evidence="3" id="KW-0106">Calcium</keyword>
<feature type="compositionally biased region" description="Basic and acidic residues" evidence="4">
    <location>
        <begin position="2148"/>
        <end position="2168"/>
    </location>
</feature>
<feature type="domain" description="EF-hand" evidence="5">
    <location>
        <begin position="1167"/>
        <end position="1202"/>
    </location>
</feature>
<dbReference type="Pfam" id="PF26190">
    <property type="entry name" value="Ig_NPHP4_1st"/>
    <property type="match status" value="1"/>
</dbReference>
<dbReference type="PROSITE" id="PS00018">
    <property type="entry name" value="EF_HAND_1"/>
    <property type="match status" value="22"/>
</dbReference>
<feature type="compositionally biased region" description="Polar residues" evidence="4">
    <location>
        <begin position="1999"/>
        <end position="2008"/>
    </location>
</feature>
<feature type="region of interest" description="Disordered" evidence="4">
    <location>
        <begin position="1769"/>
        <end position="1804"/>
    </location>
</feature>
<dbReference type="SMART" id="SM00054">
    <property type="entry name" value="EFh"/>
    <property type="match status" value="27"/>
</dbReference>
<feature type="region of interest" description="Disordered" evidence="4">
    <location>
        <begin position="2513"/>
        <end position="2546"/>
    </location>
</feature>
<feature type="domain" description="EF-hand" evidence="5">
    <location>
        <begin position="1729"/>
        <end position="1764"/>
    </location>
</feature>
<feature type="domain" description="EF-hand" evidence="5">
    <location>
        <begin position="1352"/>
        <end position="1387"/>
    </location>
</feature>
<feature type="compositionally biased region" description="Basic and acidic residues" evidence="4">
    <location>
        <begin position="2030"/>
        <end position="2054"/>
    </location>
</feature>
<dbReference type="Pfam" id="PF13202">
    <property type="entry name" value="EF-hand_5"/>
    <property type="match status" value="1"/>
</dbReference>
<feature type="domain" description="EF-hand" evidence="5">
    <location>
        <begin position="2481"/>
        <end position="2516"/>
    </location>
</feature>
<feature type="domain" description="EF-hand" evidence="5">
    <location>
        <begin position="1692"/>
        <end position="1727"/>
    </location>
</feature>
<dbReference type="Proteomes" id="UP000481153">
    <property type="component" value="Unassembled WGS sequence"/>
</dbReference>
<feature type="compositionally biased region" description="Basic and acidic residues" evidence="4">
    <location>
        <begin position="2227"/>
        <end position="2250"/>
    </location>
</feature>
<keyword evidence="2" id="KW-0677">Repeat</keyword>
<feature type="domain" description="EF-hand" evidence="5">
    <location>
        <begin position="1223"/>
        <end position="1258"/>
    </location>
</feature>
<dbReference type="InterPro" id="IPR058685">
    <property type="entry name" value="Ig_NPHP4_4th"/>
</dbReference>
<dbReference type="Pfam" id="PF26187">
    <property type="entry name" value="Ig_NPHP4_4th"/>
    <property type="match status" value="1"/>
</dbReference>
<dbReference type="EMBL" id="VJMJ01000002">
    <property type="protein sequence ID" value="KAF0745295.1"/>
    <property type="molecule type" value="Genomic_DNA"/>
</dbReference>
<feature type="domain" description="EF-hand" evidence="5">
    <location>
        <begin position="863"/>
        <end position="898"/>
    </location>
</feature>
<evidence type="ECO:0000313" key="7">
    <source>
        <dbReference type="Proteomes" id="UP000481153"/>
    </source>
</evidence>
<dbReference type="SUPFAM" id="SSF47473">
    <property type="entry name" value="EF-hand"/>
    <property type="match status" value="8"/>
</dbReference>
<feature type="domain" description="EF-hand" evidence="5">
    <location>
        <begin position="902"/>
        <end position="937"/>
    </location>
</feature>
<dbReference type="InterPro" id="IPR058687">
    <property type="entry name" value="Ig_NPHP4_1st"/>
</dbReference>
<feature type="domain" description="EF-hand" evidence="5">
    <location>
        <begin position="1575"/>
        <end position="1610"/>
    </location>
</feature>
<feature type="domain" description="EF-hand" evidence="5">
    <location>
        <begin position="1079"/>
        <end position="1114"/>
    </location>
</feature>
<feature type="region of interest" description="Disordered" evidence="4">
    <location>
        <begin position="2640"/>
        <end position="2698"/>
    </location>
</feature>
<evidence type="ECO:0000256" key="4">
    <source>
        <dbReference type="SAM" id="MobiDB-lite"/>
    </source>
</evidence>
<organism evidence="6 7">
    <name type="scientific">Aphanomyces euteiches</name>
    <dbReference type="NCBI Taxonomy" id="100861"/>
    <lineage>
        <taxon>Eukaryota</taxon>
        <taxon>Sar</taxon>
        <taxon>Stramenopiles</taxon>
        <taxon>Oomycota</taxon>
        <taxon>Saprolegniomycetes</taxon>
        <taxon>Saprolegniales</taxon>
        <taxon>Verrucalvaceae</taxon>
        <taxon>Aphanomyces</taxon>
    </lineage>
</organism>
<feature type="domain" description="EF-hand" evidence="5">
    <location>
        <begin position="2566"/>
        <end position="2601"/>
    </location>
</feature>
<dbReference type="InterPro" id="IPR018247">
    <property type="entry name" value="EF_Hand_1_Ca_BS"/>
</dbReference>
<feature type="region of interest" description="Disordered" evidence="4">
    <location>
        <begin position="2389"/>
        <end position="2422"/>
    </location>
</feature>
<feature type="compositionally biased region" description="Polar residues" evidence="4">
    <location>
        <begin position="2292"/>
        <end position="2301"/>
    </location>
</feature>
<dbReference type="PANTHER" id="PTHR31043:SF3">
    <property type="entry name" value="NEPHROCYSTIN-4"/>
    <property type="match status" value="1"/>
</dbReference>
<proteinExistence type="inferred from homology"/>
<feature type="domain" description="EF-hand" evidence="5">
    <location>
        <begin position="1041"/>
        <end position="1076"/>
    </location>
</feature>
<dbReference type="PROSITE" id="PS50222">
    <property type="entry name" value="EF_HAND_2"/>
    <property type="match status" value="24"/>
</dbReference>
<feature type="region of interest" description="Disordered" evidence="4">
    <location>
        <begin position="2144"/>
        <end position="2307"/>
    </location>
</feature>
<evidence type="ECO:0000256" key="2">
    <source>
        <dbReference type="ARBA" id="ARBA00022737"/>
    </source>
</evidence>
<feature type="compositionally biased region" description="Basic and acidic residues" evidence="4">
    <location>
        <begin position="2671"/>
        <end position="2698"/>
    </location>
</feature>
<feature type="domain" description="EF-hand" evidence="5">
    <location>
        <begin position="2444"/>
        <end position="2479"/>
    </location>
</feature>
<feature type="region of interest" description="Disordered" evidence="4">
    <location>
        <begin position="1940"/>
        <end position="1972"/>
    </location>
</feature>
<dbReference type="InterPro" id="IPR058686">
    <property type="entry name" value="Ig_NPHP4_3rd"/>
</dbReference>
<comment type="similarity">
    <text evidence="1">Belongs to the centrin family.</text>
</comment>
<sequence>MPVPEGECAPARVNKVSGYSIDLHAVKNWPVPEKLQHTLVYYGVQVTFFHSLTKRFFGNTWLSPELKPDDCKADVLIEISVAFISDVVDPNCVAVVELVAFEKDRASLLTRAAHGCGWCIMPMFGQKLAGNVGSTLTVAVFQGSPRNLWVVAPKDWQTQDKVPGCKLLYYVRQYDPLAKVSSLLRKNELVSSRDRIPGLRADNLVGVANSNSVLNLPKEIATAEEFTLTVKPFQAFVHLREELEANLIERLTKTRKVMYKEVQSLNGEVATRVLKLALHNGRCFRTRQHTVPLKCDHGSNTLIAVADSPVKLKGYTLSPLFAVVVLLQYTVHFRLVWPKNAKPKSEKEPLPTEDVVVVTIGARALIPSDGMKFYYHDKSSRKGEENTSDSDRINVELLSGTKARPYSDNVIYTPPVWQNPVKAGILEDSFASCDLELLVEGASLPSSDEEGDETKEAPKGNNDNTAERDKWMRELYEKAQRDAALAQALQSPLRPPSPVKSKGHPLPPRRSLEFEEALTTVISDDPTPSHQLSRASKSLLTRHGFYDNVSSEPDARHHHESVVAKSVADELKDRLNLLEIQIQFAALRTLETTQVPASVYFTFQFYTFAPTRTERLFVTSTGSPALYLLCRDHAKKPSLAIHFDVHTTKCCPLEPMEFATYLLTKSLLVDVWDGDSLLPIGSLSIPLHDLLRQGLRVKKCHAEYDLHDRESNQTIGAIQVLLANLASTSTPFPNPIVLPHQDSSVGNWRFAKGPHDDQNSLPPQGPRHRVRAKPLADTNEELRQLLIRERFLEDDTSSSKTRTRRVVSHRLCKRFETTSTRTNRLDAQALLALLTTRATQPSSKSSGFILANDLHCAILDAIAHGIDLAKAFQELDNDNDGLITSTEFTQRLREFGPKFQACQPESIRACIAAFDVKHDGRVNHVEFMAFLTKHLHLRLRQELRAVFTRAVEQGVDVAAIFRQLDTSRDGQLTCREFESALARLGFQVQDRRAFEEFCRSLDDDGNGTISYLEFIKYMGLESSAQDSVLETLQAVLKRTVANGVDIGELFQHMDADASGTISYPEFMKVIKDLDLDGQLSPAMLQELVLRIDNDKSGTIDIMEFLQFAKVPFDPIRMVQRRLGRVLTRAADQGVSVHDAFAQFDSDGSGNLSAFEFDQALRVLKCPIPEVHLKLVLAKCDVNGDGNVSYKEFLEFCVGKKNQEAILAKPIQVQLATLFREAQAKGIDLGGCFQHFDKDGSREISADEFVKALKELGFKDTTDETIQALVRVLDKDKDGRINYDEFLSLATPRTRAEQAAISPTKKLLAMLQKAIEDGIDVEQAFAHFDKSNSGMVSYEDFSKSLREFGTTQWTKSDMNQIFADLDKDASGNVSLREFQTFLNISLASRFRALLRKAIAEGVPLEDSFKHFTENKDKGIDRSAFAIGMAKLPFNNVTEQEVDALFRSINKSQSGSISLDELGAFVDTEVKAPMATLKALLRRAQDQGVDIDKAFKHFDKDGNGSISYDEFNQAMKELKFDSLTAQDLKTIRQALDRDQSGSISLEEFRSLYDGKVATSNASQHMQKLKDLLSKAAEQGINITDAFAQFDSNGDGIISYDEFDATMAKLGFNTLSSEDLAAIRADLDKEKTGSLSLDNFKALYSAPTKSTAPSKPNAPARQKLWLAKKGSKTDQNAVIVSPIDRLREFLVKAQASGVDIDQAFAHFDKDGDGNIAYDEFDKALNELKIGDFNVADLEQLRTALDQDKSGSISLLEFKKIYAVGQMPVSEAAKSARASSSDEKKTKKPPLAKQRSKPPAMPAKKRETPMEKLAGLLQRAKEAKIDVDQAFAHFDKDGNGAISYDEFESAIKDLNLDSLTNAEIRDIERRLDKDQSGSISLNEFKMLYDPQQVEKQLKSGESSEAPKLEEVVVQTNRTPEVHNTQLCVENAENVQSTVVNASSSDNTITPELEHTPDITNKTERADTAENPTKNDKKIQGVETTQVEAKPTQEIHEMAKDVDTTSAKAINEQSKTKTNDDTVNTTLEKPVSEPPTEKIDEQKLSEDKSSDEVSPHHGEMTQSKTAITKLHDYLVQAKSKGTDIDSTLAPFNDSGVLSYTDFDSLLLEINADALTEQDISDIRHALDINKNGTISLAELKKLLLSPPNVMEANSKEGDTPETPKEIDKQEPVAKKPQLSRKPSSKASKASDSEGEIKDLWADSDKESKTVLSDQSANDDALKMSATNPKTKSGGESDSEIKDLWAESDKESKDKTASGGNVSSNETKEPLEQSSKIEKSIRASAPKVTKPWLAMKGTKTQQISANDTPKEEKAVLQKLRDAFQKKKETGSDFDTAFPPTSEQATISAEALVAGLRALNFELPDSEMAEIGKLLEDKDGGISRVELKSLYEGTAPLVESQKQTPSITTESKPGAGKKPSLVKRPSQPISQRVAPRVALNKLRTVLQQAKDSGVDIENILAQVDGDGDGKVSVDEFKKALEALGVTSLKEAEITAVFSTLDKEKSGIISLTEIHTLYSESEAGQKEARHHQSSSPGGDAEAMTETKPKPNEPVVVDSANVLNTLRDLLGRAQAKGVDVYQAFAHFDANGDGAVSYVEFEAGLKELNLSQFKAPEVTALCESLDKDANGTISLDEFRKLYQKVPPLRNIPSSLSATKGDTPTADKSSKTSQVQTQSKVQKPESDSDTNRVRESRRTSESARQVVQEEYRFSTEPEVRVLELKLRKAAIAALARGVPAGVLLEKYTQKGTGEVLRVDFVQFIMELGLSVIDDLDSAGYVCDAPVMHDKVYARQLERLRQYRLRHRNTNQAQRELIHAASMTNRAIPKHGQAQVDAFVAQKNKMLQVVQYYRDGHKKSLINALLRDHVTTTIHLYPRFGTMLFFEVPVRNPYGHAERFRIEWHDPELLLVTSSEEWQYYRDYVPMCINVAEGNAGAVEVDMIDEMHELLLEGGDSVMLPFRLLTLQLAKQSRTVPVYIKSVAHGHVISVLQVHIQPQPFVCHRTYRYFHAANAILRRCLKFVQDSHDQMDHPNQTRPTRDKFVACPDPSVIVETKAVEHKHMPQEIFVKYRVGEYPSTGEFYLLLYEDMYHARLFEIWRICVQAMLRLDLQASMGQGVRNELIIKGDTMPRRVRCYSSQPHEVQFNPDRIFQLLPHAFNRIELLFCSMEIRIKQIVVNLVDVDSYELVGSWLLNTTTTEPVVTKVFDVTLPLGVPVLKKISYRNPWDDDRLFILRSSDPSIMKPRERKLLLPGYGDGFLRLAFAPHSIACSKKVYLFINDGSDQNEECLLLHVMWSDQRDV</sequence>
<feature type="domain" description="EF-hand" evidence="5">
    <location>
        <begin position="1521"/>
        <end position="1556"/>
    </location>
</feature>
<dbReference type="InterPro" id="IPR058688">
    <property type="entry name" value="Ig_NPHP4_2nd"/>
</dbReference>
<feature type="domain" description="EF-hand" evidence="5">
    <location>
        <begin position="1818"/>
        <end position="1853"/>
    </location>
</feature>
<keyword evidence="7" id="KW-1185">Reference proteome</keyword>
<evidence type="ECO:0000313" key="6">
    <source>
        <dbReference type="EMBL" id="KAF0745295.1"/>
    </source>
</evidence>
<dbReference type="GO" id="GO:0090090">
    <property type="term" value="P:negative regulation of canonical Wnt signaling pathway"/>
    <property type="evidence" value="ECO:0007669"/>
    <property type="project" value="InterPro"/>
</dbReference>
<feature type="domain" description="EF-hand" evidence="5">
    <location>
        <begin position="1484"/>
        <end position="1519"/>
    </location>
</feature>
<reference evidence="6 7" key="1">
    <citation type="submission" date="2019-07" db="EMBL/GenBank/DDBJ databases">
        <title>Genomics analysis of Aphanomyces spp. identifies a new class of oomycete effector associated with host adaptation.</title>
        <authorList>
            <person name="Gaulin E."/>
        </authorList>
    </citation>
    <scope>NUCLEOTIDE SEQUENCE [LARGE SCALE GENOMIC DNA]</scope>
    <source>
        <strain evidence="6 7">ATCC 201684</strain>
    </source>
</reference>
<dbReference type="InterPro" id="IPR002048">
    <property type="entry name" value="EF_hand_dom"/>
</dbReference>
<feature type="domain" description="EF-hand" evidence="5">
    <location>
        <begin position="1131"/>
        <end position="1166"/>
    </location>
</feature>
<feature type="region of interest" description="Disordered" evidence="4">
    <location>
        <begin position="482"/>
        <end position="509"/>
    </location>
</feature>
<dbReference type="GO" id="GO:0005509">
    <property type="term" value="F:calcium ion binding"/>
    <property type="evidence" value="ECO:0007669"/>
    <property type="project" value="InterPro"/>
</dbReference>
<evidence type="ECO:0000256" key="1">
    <source>
        <dbReference type="ARBA" id="ARBA00005253"/>
    </source>
</evidence>
<gene>
    <name evidence="6" type="ORF">Ae201684_000325</name>
</gene>
<feature type="domain" description="EF-hand" evidence="5">
    <location>
        <begin position="1315"/>
        <end position="1350"/>
    </location>
</feature>
<feature type="compositionally biased region" description="Polar residues" evidence="4">
    <location>
        <begin position="2641"/>
        <end position="2651"/>
    </location>
</feature>
<dbReference type="Pfam" id="PF26015">
    <property type="entry name" value="Ig_NPH4_3rd"/>
    <property type="match status" value="1"/>
</dbReference>
<feature type="compositionally biased region" description="Polar residues" evidence="4">
    <location>
        <begin position="2393"/>
        <end position="2404"/>
    </location>
</feature>
<feature type="compositionally biased region" description="Basic and acidic residues" evidence="4">
    <location>
        <begin position="2260"/>
        <end position="2275"/>
    </location>
</feature>
<feature type="compositionally biased region" description="Basic residues" evidence="4">
    <location>
        <begin position="1782"/>
        <end position="1792"/>
    </location>
</feature>
<dbReference type="InterPro" id="IPR011992">
    <property type="entry name" value="EF-hand-dom_pair"/>
</dbReference>
<feature type="domain" description="EF-hand" evidence="5">
    <location>
        <begin position="1260"/>
        <end position="1295"/>
    </location>
</feature>
<feature type="compositionally biased region" description="Basic and acidic residues" evidence="4">
    <location>
        <begin position="1947"/>
        <end position="1972"/>
    </location>
</feature>
<dbReference type="FunFam" id="1.10.238.10:FF:000178">
    <property type="entry name" value="Calmodulin-2 A"/>
    <property type="match status" value="1"/>
</dbReference>
<feature type="compositionally biased region" description="Basic and acidic residues" evidence="4">
    <location>
        <begin position="2183"/>
        <end position="2203"/>
    </location>
</feature>
<feature type="domain" description="EF-hand" evidence="5">
    <location>
        <begin position="1435"/>
        <end position="1470"/>
    </location>
</feature>
<feature type="domain" description="EF-hand" evidence="5">
    <location>
        <begin position="952"/>
        <end position="987"/>
    </location>
</feature>
<evidence type="ECO:0000259" key="5">
    <source>
        <dbReference type="PROSITE" id="PS50222"/>
    </source>
</evidence>
<evidence type="ECO:0000256" key="3">
    <source>
        <dbReference type="ARBA" id="ARBA00022837"/>
    </source>
</evidence>
<dbReference type="GO" id="GO:0005856">
    <property type="term" value="C:cytoskeleton"/>
    <property type="evidence" value="ECO:0007669"/>
    <property type="project" value="InterPro"/>
</dbReference>
<protein>
    <recommendedName>
        <fullName evidence="5">EF-hand domain-containing protein</fullName>
    </recommendedName>
</protein>
<dbReference type="Pfam" id="PF13499">
    <property type="entry name" value="EF-hand_7"/>
    <property type="match status" value="12"/>
</dbReference>
<dbReference type="InterPro" id="IPR029775">
    <property type="entry name" value="NPHP4"/>
</dbReference>
<dbReference type="VEuPathDB" id="FungiDB:AeMF1_018145"/>
<dbReference type="GO" id="GO:0097730">
    <property type="term" value="C:non-motile cilium"/>
    <property type="evidence" value="ECO:0007669"/>
    <property type="project" value="InterPro"/>
</dbReference>
<feature type="compositionally biased region" description="Low complexity" evidence="4">
    <location>
        <begin position="2660"/>
        <end position="2670"/>
    </location>
</feature>
<dbReference type="Gene3D" id="1.10.238.10">
    <property type="entry name" value="EF-hand"/>
    <property type="match status" value="13"/>
</dbReference>
<accession>A0A6G0XXV1</accession>
<dbReference type="Pfam" id="PF26189">
    <property type="entry name" value="Ig_NPHP4_2nd"/>
    <property type="match status" value="1"/>
</dbReference>
<feature type="domain" description="EF-hand" evidence="5">
    <location>
        <begin position="989"/>
        <end position="1024"/>
    </location>
</feature>
<feature type="region of interest" description="Disordered" evidence="4">
    <location>
        <begin position="1994"/>
        <end position="2059"/>
    </location>
</feature>
<comment type="caution">
    <text evidence="6">The sequence shown here is derived from an EMBL/GenBank/DDBJ whole genome shotgun (WGS) entry which is preliminary data.</text>
</comment>